<dbReference type="EMBL" id="FUXK01000029">
    <property type="protein sequence ID" value="SKA12364.1"/>
    <property type="molecule type" value="Genomic_DNA"/>
</dbReference>
<dbReference type="InterPro" id="IPR009351">
    <property type="entry name" value="AlkZ-like"/>
</dbReference>
<reference evidence="1 2" key="1">
    <citation type="submission" date="2017-02" db="EMBL/GenBank/DDBJ databases">
        <authorList>
            <person name="Peterson S.W."/>
        </authorList>
    </citation>
    <scope>NUCLEOTIDE SEQUENCE [LARGE SCALE GENOMIC DNA]</scope>
    <source>
        <strain evidence="1 2">ATCC 43324</strain>
    </source>
</reference>
<dbReference type="AlphaFoldDB" id="A0A1T4R8L9"/>
<dbReference type="Proteomes" id="UP000190065">
    <property type="component" value="Unassembled WGS sequence"/>
</dbReference>
<dbReference type="STRING" id="28136.SAMN02745202_02141"/>
<keyword evidence="1" id="KW-0238">DNA-binding</keyword>
<evidence type="ECO:0000313" key="1">
    <source>
        <dbReference type="EMBL" id="SKA12364.1"/>
    </source>
</evidence>
<dbReference type="GO" id="GO:0003677">
    <property type="term" value="F:DNA binding"/>
    <property type="evidence" value="ECO:0007669"/>
    <property type="project" value="UniProtKB-KW"/>
</dbReference>
<dbReference type="PANTHER" id="PTHR38479:SF2">
    <property type="entry name" value="WINGED HELIX DNA-BINDING DOMAIN-CONTAINING PROTEIN"/>
    <property type="match status" value="1"/>
</dbReference>
<dbReference type="PANTHER" id="PTHR38479">
    <property type="entry name" value="LMO0824 PROTEIN"/>
    <property type="match status" value="1"/>
</dbReference>
<dbReference type="eggNOG" id="COG3214">
    <property type="taxonomic scope" value="Bacteria"/>
</dbReference>
<sequence length="365" mass="42171">MRSIQDEIMALNILPIRLHNQQLVDSQFKSPEDLVAWMGAVQAQQPEMAKLALALRLQKGTVDSIDEAIDQAKIIRTHVLRPTWHLVTSQDIRWMLQLSYRRLKNTYDTYEKGSGLLSEGHEWAKHLDMLAHLLCHRHLTRQQLSELFTQKLGKLHPHFMTSLLLNAELEGIVCSGKQQQGKHTYTLMDEWVPPYPVPTHEEALALLARKYFQSHGPACFKDFLWWSGLTITEAREALALIGHELQKAVHGDEDYFFFEQAITKRKRVESIIFLPAYDEYIIAYNVRKDVFRAKDMPKAFTKNGLFFPLVLVNGKAIGTWKLKNKKFPMPLYTIFEDMKQPKEAILSRAIEEFSLRLGTGKDAML</sequence>
<organism evidence="1 2">
    <name type="scientific">Segatella oulorum</name>
    <dbReference type="NCBI Taxonomy" id="28136"/>
    <lineage>
        <taxon>Bacteria</taxon>
        <taxon>Pseudomonadati</taxon>
        <taxon>Bacteroidota</taxon>
        <taxon>Bacteroidia</taxon>
        <taxon>Bacteroidales</taxon>
        <taxon>Prevotellaceae</taxon>
        <taxon>Segatella</taxon>
    </lineage>
</organism>
<dbReference type="Pfam" id="PF06224">
    <property type="entry name" value="AlkZ-like"/>
    <property type="match status" value="1"/>
</dbReference>
<dbReference type="RefSeq" id="WP_199897266.1">
    <property type="nucleotide sequence ID" value="NZ_FUXK01000029.1"/>
</dbReference>
<proteinExistence type="predicted"/>
<gene>
    <name evidence="1" type="ORF">SAMN02745202_02141</name>
</gene>
<protein>
    <submittedName>
        <fullName evidence="1">Winged helix DNA-binding domain-containing protein</fullName>
    </submittedName>
</protein>
<name>A0A1T4R8L9_9BACT</name>
<evidence type="ECO:0000313" key="2">
    <source>
        <dbReference type="Proteomes" id="UP000190065"/>
    </source>
</evidence>
<accession>A0A1T4R8L9</accession>